<feature type="transmembrane region" description="Helical" evidence="6">
    <location>
        <begin position="9"/>
        <end position="30"/>
    </location>
</feature>
<comment type="subcellular location">
    <subcellularLocation>
        <location evidence="1">Membrane</location>
        <topology evidence="1">Multi-pass membrane protein</topology>
    </subcellularLocation>
</comment>
<evidence type="ECO:0000259" key="7">
    <source>
        <dbReference type="Pfam" id="PF04138"/>
    </source>
</evidence>
<comment type="caution">
    <text evidence="8">The sequence shown here is derived from an EMBL/GenBank/DDBJ whole genome shotgun (WGS) entry which is preliminary data.</text>
</comment>
<dbReference type="EMBL" id="JAQLOI010000001">
    <property type="protein sequence ID" value="MDB1124787.1"/>
    <property type="molecule type" value="Genomic_DNA"/>
</dbReference>
<sequence>MNKVKLVKFALVGGIGFIADTTIFILLYQLIGIDILQARVLAFVVAATTTWCGNRCFTFSNRPLKNRFAQWIKFVTVACISALPNFLVFKLVANQIGSYFLGVYIALAIGVLVGMMSNYLLSERWVFAE</sequence>
<evidence type="ECO:0000313" key="9">
    <source>
        <dbReference type="Proteomes" id="UP001210678"/>
    </source>
</evidence>
<feature type="domain" description="GtrA/DPMS transmembrane" evidence="7">
    <location>
        <begin position="8"/>
        <end position="127"/>
    </location>
</feature>
<evidence type="ECO:0000256" key="4">
    <source>
        <dbReference type="ARBA" id="ARBA00022989"/>
    </source>
</evidence>
<evidence type="ECO:0000256" key="1">
    <source>
        <dbReference type="ARBA" id="ARBA00004141"/>
    </source>
</evidence>
<feature type="transmembrane region" description="Helical" evidence="6">
    <location>
        <begin position="74"/>
        <end position="93"/>
    </location>
</feature>
<dbReference type="InterPro" id="IPR007267">
    <property type="entry name" value="GtrA_DPMS_TM"/>
</dbReference>
<organism evidence="8 9">
    <name type="scientific">Vibrio algarum</name>
    <dbReference type="NCBI Taxonomy" id="3020714"/>
    <lineage>
        <taxon>Bacteria</taxon>
        <taxon>Pseudomonadati</taxon>
        <taxon>Pseudomonadota</taxon>
        <taxon>Gammaproteobacteria</taxon>
        <taxon>Vibrionales</taxon>
        <taxon>Vibrionaceae</taxon>
        <taxon>Vibrio</taxon>
    </lineage>
</organism>
<accession>A0ABT4YTT0</accession>
<feature type="transmembrane region" description="Helical" evidence="6">
    <location>
        <begin position="99"/>
        <end position="121"/>
    </location>
</feature>
<evidence type="ECO:0000256" key="2">
    <source>
        <dbReference type="ARBA" id="ARBA00009399"/>
    </source>
</evidence>
<protein>
    <submittedName>
        <fullName evidence="8">GtrA family protein</fullName>
    </submittedName>
</protein>
<proteinExistence type="inferred from homology"/>
<dbReference type="InterPro" id="IPR051401">
    <property type="entry name" value="GtrA_CellWall_Glycosyl"/>
</dbReference>
<keyword evidence="5 6" id="KW-0472">Membrane</keyword>
<keyword evidence="4 6" id="KW-1133">Transmembrane helix</keyword>
<keyword evidence="9" id="KW-1185">Reference proteome</keyword>
<comment type="similarity">
    <text evidence="2">Belongs to the GtrA family.</text>
</comment>
<evidence type="ECO:0000256" key="3">
    <source>
        <dbReference type="ARBA" id="ARBA00022692"/>
    </source>
</evidence>
<keyword evidence="3 6" id="KW-0812">Transmembrane</keyword>
<name>A0ABT4YTT0_9VIBR</name>
<reference evidence="8 9" key="1">
    <citation type="submission" date="2023-01" db="EMBL/GenBank/DDBJ databases">
        <title>Vibrio sp. KJ40-1 sp.nov, isolated from marine algae.</title>
        <authorList>
            <person name="Butt M."/>
            <person name="Kim J.M.J."/>
            <person name="Jeon C.O.C."/>
        </authorList>
    </citation>
    <scope>NUCLEOTIDE SEQUENCE [LARGE SCALE GENOMIC DNA]</scope>
    <source>
        <strain evidence="8 9">KJ40-1</strain>
    </source>
</reference>
<dbReference type="Pfam" id="PF04138">
    <property type="entry name" value="GtrA_DPMS_TM"/>
    <property type="match status" value="1"/>
</dbReference>
<gene>
    <name evidence="8" type="ORF">PGX00_14465</name>
</gene>
<dbReference type="PANTHER" id="PTHR38459:SF1">
    <property type="entry name" value="PROPHAGE BACTOPRENOL-LINKED GLUCOSE TRANSLOCASE HOMOLOG"/>
    <property type="match status" value="1"/>
</dbReference>
<evidence type="ECO:0000256" key="6">
    <source>
        <dbReference type="SAM" id="Phobius"/>
    </source>
</evidence>
<dbReference type="PANTHER" id="PTHR38459">
    <property type="entry name" value="PROPHAGE BACTOPRENOL-LINKED GLUCOSE TRANSLOCASE HOMOLOG"/>
    <property type="match status" value="1"/>
</dbReference>
<evidence type="ECO:0000256" key="5">
    <source>
        <dbReference type="ARBA" id="ARBA00023136"/>
    </source>
</evidence>
<dbReference type="Proteomes" id="UP001210678">
    <property type="component" value="Unassembled WGS sequence"/>
</dbReference>
<dbReference type="RefSeq" id="WP_272137619.1">
    <property type="nucleotide sequence ID" value="NZ_JAQLOI010000001.1"/>
</dbReference>
<evidence type="ECO:0000313" key="8">
    <source>
        <dbReference type="EMBL" id="MDB1124787.1"/>
    </source>
</evidence>
<feature type="transmembrane region" description="Helical" evidence="6">
    <location>
        <begin position="36"/>
        <end position="53"/>
    </location>
</feature>